<evidence type="ECO:0000256" key="1">
    <source>
        <dbReference type="ARBA" id="ARBA00004514"/>
    </source>
</evidence>
<evidence type="ECO:0000256" key="5">
    <source>
        <dbReference type="ARBA" id="ARBA00093797"/>
    </source>
</evidence>
<keyword evidence="3" id="KW-1005">Bacterial flagellum biogenesis</keyword>
<evidence type="ECO:0000256" key="3">
    <source>
        <dbReference type="ARBA" id="ARBA00022795"/>
    </source>
</evidence>
<sequence>MVRNRDELGGAAAVELHAERVLELTRQMLRCARQGDWDSVMERDKLRNKQLGGMPDELGADSSARARQCLAESLEIEEKVRKLMVAERDRLGDESRKEMQLRTASDAYRQTSDGG</sequence>
<dbReference type="OrthoDB" id="5797068at2"/>
<gene>
    <name evidence="7" type="ORF">HH1059_21470</name>
</gene>
<keyword evidence="8" id="KW-1185">Reference proteome</keyword>
<feature type="region of interest" description="Disordered" evidence="6">
    <location>
        <begin position="91"/>
        <end position="115"/>
    </location>
</feature>
<evidence type="ECO:0000313" key="8">
    <source>
        <dbReference type="Proteomes" id="UP000218890"/>
    </source>
</evidence>
<evidence type="ECO:0000256" key="4">
    <source>
        <dbReference type="ARBA" id="ARBA00023186"/>
    </source>
</evidence>
<protein>
    <recommendedName>
        <fullName evidence="5">Flagellar protein FliT</fullName>
    </recommendedName>
</protein>
<evidence type="ECO:0000256" key="6">
    <source>
        <dbReference type="SAM" id="MobiDB-lite"/>
    </source>
</evidence>
<dbReference type="InterPro" id="IPR008622">
    <property type="entry name" value="FliT"/>
</dbReference>
<dbReference type="RefSeq" id="WP_096410146.1">
    <property type="nucleotide sequence ID" value="NZ_AP017372.2"/>
</dbReference>
<accession>A0A125T2T5</accession>
<organism evidence="7 8">
    <name type="scientific">Halorhodospira halochloris</name>
    <name type="common">Ectothiorhodospira halochloris</name>
    <dbReference type="NCBI Taxonomy" id="1052"/>
    <lineage>
        <taxon>Bacteria</taxon>
        <taxon>Pseudomonadati</taxon>
        <taxon>Pseudomonadota</taxon>
        <taxon>Gammaproteobacteria</taxon>
        <taxon>Chromatiales</taxon>
        <taxon>Ectothiorhodospiraceae</taxon>
        <taxon>Halorhodospira</taxon>
    </lineage>
</organism>
<dbReference type="Pfam" id="PF05400">
    <property type="entry name" value="FliT"/>
    <property type="match status" value="1"/>
</dbReference>
<dbReference type="GO" id="GO:0044781">
    <property type="term" value="P:bacterial-type flagellum organization"/>
    <property type="evidence" value="ECO:0007669"/>
    <property type="project" value="UniProtKB-KW"/>
</dbReference>
<keyword evidence="4" id="KW-0143">Chaperone</keyword>
<dbReference type="EMBL" id="AP017372">
    <property type="protein sequence ID" value="BAU58856.1"/>
    <property type="molecule type" value="Genomic_DNA"/>
</dbReference>
<name>A0A125T2T5_HALHR</name>
<feature type="compositionally biased region" description="Basic and acidic residues" evidence="6">
    <location>
        <begin position="91"/>
        <end position="100"/>
    </location>
</feature>
<keyword evidence="2" id="KW-0963">Cytoplasm</keyword>
<evidence type="ECO:0000256" key="2">
    <source>
        <dbReference type="ARBA" id="ARBA00022490"/>
    </source>
</evidence>
<comment type="subcellular location">
    <subcellularLocation>
        <location evidence="1">Cytoplasm</location>
        <location evidence="1">Cytosol</location>
    </subcellularLocation>
</comment>
<reference evidence="7" key="1">
    <citation type="submission" date="2016-02" db="EMBL/GenBank/DDBJ databases">
        <title>Halorhodospira halochloris DSM-1059 complete genome, version 2.</title>
        <authorList>
            <person name="Tsukatani Y."/>
        </authorList>
    </citation>
    <scope>NUCLEOTIDE SEQUENCE</scope>
    <source>
        <strain evidence="7">DSM 1059</strain>
    </source>
</reference>
<dbReference type="AlphaFoldDB" id="A0A125T2T5"/>
<proteinExistence type="predicted"/>
<dbReference type="KEGG" id="hhk:HH1059_21470"/>
<dbReference type="Proteomes" id="UP000218890">
    <property type="component" value="Chromosome"/>
</dbReference>
<evidence type="ECO:0000313" key="7">
    <source>
        <dbReference type="EMBL" id="BAU58856.1"/>
    </source>
</evidence>
<dbReference type="Gene3D" id="1.20.58.380">
    <property type="entry name" value="Flagellar protein flit"/>
    <property type="match status" value="1"/>
</dbReference>